<proteinExistence type="predicted"/>
<gene>
    <name evidence="1" type="ORF">C436_16215</name>
</gene>
<organism evidence="1 2">
    <name type="scientific">Haloarcula marismortui ATCC 33800</name>
    <dbReference type="NCBI Taxonomy" id="662476"/>
    <lineage>
        <taxon>Archaea</taxon>
        <taxon>Methanobacteriati</taxon>
        <taxon>Methanobacteriota</taxon>
        <taxon>Stenosarchaea group</taxon>
        <taxon>Halobacteria</taxon>
        <taxon>Halobacteriales</taxon>
        <taxon>Haloarculaceae</taxon>
        <taxon>Haloarcula</taxon>
    </lineage>
</organism>
<keyword evidence="2" id="KW-1185">Reference proteome</keyword>
<dbReference type="Proteomes" id="UP000011659">
    <property type="component" value="Unassembled WGS sequence"/>
</dbReference>
<sequence length="72" mass="7800">MGESIPLGRACRRCGEQVVLTVETERGVYTDDLEALLQTEPGHKALLRTECDCPTPRTVAVKGTTIPTTGEQ</sequence>
<name>M0JU92_9EURY</name>
<protein>
    <submittedName>
        <fullName evidence="1">Uncharacterized protein</fullName>
    </submittedName>
</protein>
<dbReference type="AlphaFoldDB" id="M0JU92"/>
<evidence type="ECO:0000313" key="2">
    <source>
        <dbReference type="Proteomes" id="UP000011659"/>
    </source>
</evidence>
<accession>M0JU92</accession>
<dbReference type="EMBL" id="AOLR01000029">
    <property type="protein sequence ID" value="EMA11245.1"/>
    <property type="molecule type" value="Genomic_DNA"/>
</dbReference>
<comment type="caution">
    <text evidence="1">The sequence shown here is derived from an EMBL/GenBank/DDBJ whole genome shotgun (WGS) entry which is preliminary data.</text>
</comment>
<reference evidence="1 2" key="1">
    <citation type="journal article" date="2014" name="PLoS Genet.">
        <title>Phylogenetically driven sequencing of extremely halophilic archaea reveals strategies for static and dynamic osmo-response.</title>
        <authorList>
            <person name="Becker E.A."/>
            <person name="Seitzer P.M."/>
            <person name="Tritt A."/>
            <person name="Larsen D."/>
            <person name="Krusor M."/>
            <person name="Yao A.I."/>
            <person name="Wu D."/>
            <person name="Madern D."/>
            <person name="Eisen J.A."/>
            <person name="Darling A.E."/>
            <person name="Facciotti M.T."/>
        </authorList>
    </citation>
    <scope>NUCLEOTIDE SEQUENCE [LARGE SCALE GENOMIC DNA]</scope>
    <source>
        <strain evidence="1 2">ATCC 33800</strain>
    </source>
</reference>
<evidence type="ECO:0000313" key="1">
    <source>
        <dbReference type="EMBL" id="EMA11245.1"/>
    </source>
</evidence>